<keyword evidence="3" id="KW-0255">Endonuclease</keyword>
<dbReference type="Pfam" id="PF08722">
    <property type="entry name" value="Tn7_TnsA-like_N"/>
    <property type="match status" value="1"/>
</dbReference>
<dbReference type="Proteomes" id="UP000192906">
    <property type="component" value="Unassembled WGS sequence"/>
</dbReference>
<keyword evidence="3" id="KW-0378">Hydrolase</keyword>
<proteinExistence type="predicted"/>
<dbReference type="GO" id="GO:0003676">
    <property type="term" value="F:nucleic acid binding"/>
    <property type="evidence" value="ECO:0007669"/>
    <property type="project" value="InterPro"/>
</dbReference>
<dbReference type="EMBL" id="FWZU01000005">
    <property type="protein sequence ID" value="SMF34577.1"/>
    <property type="molecule type" value="Genomic_DNA"/>
</dbReference>
<keyword evidence="3" id="KW-0540">Nuclease</keyword>
<feature type="domain" description="TnsA endonuclease C-terminal" evidence="1">
    <location>
        <begin position="167"/>
        <end position="246"/>
    </location>
</feature>
<dbReference type="Gene3D" id="3.40.1350.10">
    <property type="match status" value="1"/>
</dbReference>
<evidence type="ECO:0000313" key="4">
    <source>
        <dbReference type="Proteomes" id="UP000192906"/>
    </source>
</evidence>
<keyword evidence="4" id="KW-1185">Reference proteome</keyword>
<gene>
    <name evidence="3" type="ORF">SAMN06295933_3016</name>
</gene>
<sequence length="272" mass="32010">MAKIKSEKIELKFQRWIKEGRGTGHGHEYIPWIKVRDISSRGRSHRIYGFKSQRTHHLLSDLELAIFLSLEWGEHTVDIREQFPLRREETLELAAEARIDHPSFCGTPHYMTSDFLVNTKRDSLPKFVIQAKYTKDFSDPRTVEKLELERRYWVTKQIPWFLITELEISQAVFSNIEWLYPSQGDEISAKTLVKQAENYAYCFEQEPDSKIIDITKSLDVAYQLPKGESLLELRQLLAKRFFVFDISKSYLKLRANELEMADFDMLLEAVNV</sequence>
<dbReference type="SUPFAM" id="SSF52980">
    <property type="entry name" value="Restriction endonuclease-like"/>
    <property type="match status" value="1"/>
</dbReference>
<organism evidence="3 4">
    <name type="scientific">Desulfovibrio gilichinskyi</name>
    <dbReference type="NCBI Taxonomy" id="1519643"/>
    <lineage>
        <taxon>Bacteria</taxon>
        <taxon>Pseudomonadati</taxon>
        <taxon>Thermodesulfobacteriota</taxon>
        <taxon>Desulfovibrionia</taxon>
        <taxon>Desulfovibrionales</taxon>
        <taxon>Desulfovibrionaceae</taxon>
        <taxon>Desulfovibrio</taxon>
    </lineage>
</organism>
<dbReference type="InterPro" id="IPR011335">
    <property type="entry name" value="Restrct_endonuc-II-like"/>
</dbReference>
<accession>A0A1X7EIM2</accession>
<evidence type="ECO:0000313" key="3">
    <source>
        <dbReference type="EMBL" id="SMF34577.1"/>
    </source>
</evidence>
<dbReference type="STRING" id="1519643.SAMN06295933_3016"/>
<dbReference type="Pfam" id="PF08721">
    <property type="entry name" value="Tn7_Tnp_TnsA_C"/>
    <property type="match status" value="1"/>
</dbReference>
<dbReference type="InterPro" id="IPR014832">
    <property type="entry name" value="TnsA_C"/>
</dbReference>
<dbReference type="RefSeq" id="WP_085103689.1">
    <property type="nucleotide sequence ID" value="NZ_FWZU01000005.1"/>
</dbReference>
<evidence type="ECO:0000259" key="1">
    <source>
        <dbReference type="Pfam" id="PF08721"/>
    </source>
</evidence>
<protein>
    <submittedName>
        <fullName evidence="3">TnsA endonuclease C terminal</fullName>
    </submittedName>
</protein>
<dbReference type="InterPro" id="IPR014833">
    <property type="entry name" value="TnsA_N"/>
</dbReference>
<feature type="domain" description="TnsA endonuclease N-terminal" evidence="2">
    <location>
        <begin position="75"/>
        <end position="165"/>
    </location>
</feature>
<dbReference type="InterPro" id="IPR036390">
    <property type="entry name" value="WH_DNA-bd_sf"/>
</dbReference>
<evidence type="ECO:0000259" key="2">
    <source>
        <dbReference type="Pfam" id="PF08722"/>
    </source>
</evidence>
<dbReference type="AlphaFoldDB" id="A0A1X7EIM2"/>
<dbReference type="InterPro" id="IPR036388">
    <property type="entry name" value="WH-like_DNA-bd_sf"/>
</dbReference>
<name>A0A1X7EIM2_9BACT</name>
<reference evidence="4" key="1">
    <citation type="submission" date="2017-04" db="EMBL/GenBank/DDBJ databases">
        <authorList>
            <person name="Varghese N."/>
            <person name="Submissions S."/>
        </authorList>
    </citation>
    <scope>NUCLEOTIDE SEQUENCE [LARGE SCALE GENOMIC DNA]</scope>
    <source>
        <strain evidence="4">K3S</strain>
    </source>
</reference>
<dbReference type="Gene3D" id="1.10.10.10">
    <property type="entry name" value="Winged helix-like DNA-binding domain superfamily/Winged helix DNA-binding domain"/>
    <property type="match status" value="1"/>
</dbReference>
<dbReference type="GO" id="GO:0004519">
    <property type="term" value="F:endonuclease activity"/>
    <property type="evidence" value="ECO:0007669"/>
    <property type="project" value="UniProtKB-KW"/>
</dbReference>
<dbReference type="SUPFAM" id="SSF46785">
    <property type="entry name" value="Winged helix' DNA-binding domain"/>
    <property type="match status" value="1"/>
</dbReference>
<dbReference type="OrthoDB" id="5291587at2"/>
<dbReference type="InterPro" id="IPR011856">
    <property type="entry name" value="tRNA_endonuc-like_dom_sf"/>
</dbReference>
<dbReference type="CDD" id="cd22362">
    <property type="entry name" value="TnsA_endonuclease-like"/>
    <property type="match status" value="1"/>
</dbReference>